<keyword evidence="6 12" id="KW-0812">Transmembrane</keyword>
<feature type="transmembrane region" description="Helical" evidence="12">
    <location>
        <begin position="120"/>
        <end position="140"/>
    </location>
</feature>
<evidence type="ECO:0000256" key="7">
    <source>
        <dbReference type="ARBA" id="ARBA00022989"/>
    </source>
</evidence>
<keyword evidence="9" id="KW-0406">Ion transport</keyword>
<evidence type="ECO:0000256" key="10">
    <source>
        <dbReference type="ARBA" id="ARBA00023136"/>
    </source>
</evidence>
<dbReference type="OrthoDB" id="9774146at2"/>
<protein>
    <submittedName>
        <fullName evidence="14">Sodium/proton antiporter (CPA1 family)</fullName>
    </submittedName>
</protein>
<keyword evidence="5" id="KW-1003">Cell membrane</keyword>
<reference evidence="14 15" key="1">
    <citation type="submission" date="2019-03" db="EMBL/GenBank/DDBJ databases">
        <title>Genomic Encyclopedia of Type Strains, Phase IV (KMG-IV): sequencing the most valuable type-strain genomes for metagenomic binning, comparative biology and taxonomic classification.</title>
        <authorList>
            <person name="Goeker M."/>
        </authorList>
    </citation>
    <scope>NUCLEOTIDE SEQUENCE [LARGE SCALE GENOMIC DNA]</scope>
    <source>
        <strain evidence="14 15">DSM 23344</strain>
    </source>
</reference>
<feature type="transmembrane region" description="Helical" evidence="12">
    <location>
        <begin position="6"/>
        <end position="23"/>
    </location>
</feature>
<keyword evidence="7 12" id="KW-1133">Transmembrane helix</keyword>
<comment type="subcellular location">
    <subcellularLocation>
        <location evidence="1">Cell membrane</location>
        <topology evidence="1">Multi-pass membrane protein</topology>
    </subcellularLocation>
</comment>
<keyword evidence="4" id="KW-0050">Antiport</keyword>
<feature type="transmembrane region" description="Helical" evidence="12">
    <location>
        <begin position="347"/>
        <end position="365"/>
    </location>
</feature>
<dbReference type="Pfam" id="PF00999">
    <property type="entry name" value="Na_H_Exchanger"/>
    <property type="match status" value="1"/>
</dbReference>
<organism evidence="14 15">
    <name type="scientific">Chromatocurvus halotolerans</name>
    <dbReference type="NCBI Taxonomy" id="1132028"/>
    <lineage>
        <taxon>Bacteria</taxon>
        <taxon>Pseudomonadati</taxon>
        <taxon>Pseudomonadota</taxon>
        <taxon>Gammaproteobacteria</taxon>
        <taxon>Cellvibrionales</taxon>
        <taxon>Halieaceae</taxon>
        <taxon>Chromatocurvus</taxon>
    </lineage>
</organism>
<comment type="similarity">
    <text evidence="2">Belongs to the monovalent cation:proton antiporter 1 (CPA1) transporter (TC 2.A.36) family.</text>
</comment>
<evidence type="ECO:0000259" key="13">
    <source>
        <dbReference type="Pfam" id="PF00999"/>
    </source>
</evidence>
<dbReference type="PANTHER" id="PTHR10110:SF195">
    <property type="entry name" value="NA(+)_H(+) ANTIPORTER NHAS2"/>
    <property type="match status" value="1"/>
</dbReference>
<keyword evidence="10 12" id="KW-0472">Membrane</keyword>
<feature type="transmembrane region" description="Helical" evidence="12">
    <location>
        <begin position="306"/>
        <end position="327"/>
    </location>
</feature>
<dbReference type="GO" id="GO:0015386">
    <property type="term" value="F:potassium:proton antiporter activity"/>
    <property type="evidence" value="ECO:0007669"/>
    <property type="project" value="TreeGrafter"/>
</dbReference>
<evidence type="ECO:0000256" key="9">
    <source>
        <dbReference type="ARBA" id="ARBA00023065"/>
    </source>
</evidence>
<feature type="transmembrane region" description="Helical" evidence="12">
    <location>
        <begin position="62"/>
        <end position="79"/>
    </location>
</feature>
<evidence type="ECO:0000256" key="2">
    <source>
        <dbReference type="ARBA" id="ARBA00007367"/>
    </source>
</evidence>
<dbReference type="InterPro" id="IPR004709">
    <property type="entry name" value="NaH_exchanger"/>
</dbReference>
<feature type="transmembrane region" description="Helical" evidence="12">
    <location>
        <begin position="377"/>
        <end position="398"/>
    </location>
</feature>
<dbReference type="AlphaFoldDB" id="A0A4R2LF15"/>
<feature type="transmembrane region" description="Helical" evidence="12">
    <location>
        <begin position="91"/>
        <end position="114"/>
    </location>
</feature>
<keyword evidence="11" id="KW-0739">Sodium transport</keyword>
<keyword evidence="3" id="KW-0813">Transport</keyword>
<feature type="transmembrane region" description="Helical" evidence="12">
    <location>
        <begin position="277"/>
        <end position="299"/>
    </location>
</feature>
<dbReference type="GO" id="GO:0098719">
    <property type="term" value="P:sodium ion import across plasma membrane"/>
    <property type="evidence" value="ECO:0007669"/>
    <property type="project" value="TreeGrafter"/>
</dbReference>
<dbReference type="Proteomes" id="UP000294980">
    <property type="component" value="Unassembled WGS sequence"/>
</dbReference>
<evidence type="ECO:0000256" key="11">
    <source>
        <dbReference type="ARBA" id="ARBA00023201"/>
    </source>
</evidence>
<feature type="transmembrane region" description="Helical" evidence="12">
    <location>
        <begin position="30"/>
        <end position="50"/>
    </location>
</feature>
<feature type="transmembrane region" description="Helical" evidence="12">
    <location>
        <begin position="161"/>
        <end position="181"/>
    </location>
</feature>
<evidence type="ECO:0000256" key="5">
    <source>
        <dbReference type="ARBA" id="ARBA00022475"/>
    </source>
</evidence>
<feature type="transmembrane region" description="Helical" evidence="12">
    <location>
        <begin position="228"/>
        <end position="257"/>
    </location>
</feature>
<evidence type="ECO:0000256" key="1">
    <source>
        <dbReference type="ARBA" id="ARBA00004651"/>
    </source>
</evidence>
<accession>A0A4R2LF15</accession>
<comment type="caution">
    <text evidence="14">The sequence shown here is derived from an EMBL/GenBank/DDBJ whole genome shotgun (WGS) entry which is preliminary data.</text>
</comment>
<dbReference type="GO" id="GO:0015385">
    <property type="term" value="F:sodium:proton antiporter activity"/>
    <property type="evidence" value="ECO:0007669"/>
    <property type="project" value="InterPro"/>
</dbReference>
<sequence>MIAGVTGNALLLFGLAFLGIALGRTLRLEMTLACLLTGLAAGQLLAPLGLDTGVRAHNIEDLVFFILLPPLLFQAAWHIRLTELRQWLLPIITLSTVGVALSALATALLTYFVIDHPGFPWLAAMLAGAILAAIDPVAVVTRLKDERAAEDVTTLIEGESLLNDATAAILFGLVLACALDADGTLNVVSTGALVLRNLLIAPLVGATLGLLLHFLIRYLSSATTTHGLLVFAAFSSFFIAESLLHVSGIISVVATGMCMRWLFSQHDAVPAADLDVTWNWLGGTWIAFTYMLMGLVIVPSMFLDQWLAALLAVPVALVSRGIAVYGSTWPATVLGAKQAVPNAWRPLLIWGGLRGAIAIALVLSLPTELPYWYTVQAMVFSVVLFSSLIQGTTTGWLIRRLGLAGQPATPRRERS</sequence>
<dbReference type="RefSeq" id="WP_117314713.1">
    <property type="nucleotide sequence ID" value="NZ_QQSW01000001.1"/>
</dbReference>
<dbReference type="PRINTS" id="PR01084">
    <property type="entry name" value="NAHEXCHNGR"/>
</dbReference>
<keyword evidence="8" id="KW-0915">Sodium</keyword>
<evidence type="ECO:0000256" key="3">
    <source>
        <dbReference type="ARBA" id="ARBA00022448"/>
    </source>
</evidence>
<name>A0A4R2LF15_9GAMM</name>
<evidence type="ECO:0000256" key="4">
    <source>
        <dbReference type="ARBA" id="ARBA00022449"/>
    </source>
</evidence>
<evidence type="ECO:0000256" key="12">
    <source>
        <dbReference type="SAM" id="Phobius"/>
    </source>
</evidence>
<evidence type="ECO:0000256" key="6">
    <source>
        <dbReference type="ARBA" id="ARBA00022692"/>
    </source>
</evidence>
<dbReference type="Gene3D" id="6.10.140.1330">
    <property type="match status" value="1"/>
</dbReference>
<dbReference type="InterPro" id="IPR018422">
    <property type="entry name" value="Cation/H_exchanger_CPA1"/>
</dbReference>
<dbReference type="GO" id="GO:0051453">
    <property type="term" value="P:regulation of intracellular pH"/>
    <property type="evidence" value="ECO:0007669"/>
    <property type="project" value="TreeGrafter"/>
</dbReference>
<evidence type="ECO:0000256" key="8">
    <source>
        <dbReference type="ARBA" id="ARBA00023053"/>
    </source>
</evidence>
<dbReference type="EMBL" id="SLWX01000002">
    <property type="protein sequence ID" value="TCO77855.1"/>
    <property type="molecule type" value="Genomic_DNA"/>
</dbReference>
<evidence type="ECO:0000313" key="15">
    <source>
        <dbReference type="Proteomes" id="UP000294980"/>
    </source>
</evidence>
<dbReference type="PANTHER" id="PTHR10110">
    <property type="entry name" value="SODIUM/HYDROGEN EXCHANGER"/>
    <property type="match status" value="1"/>
</dbReference>
<proteinExistence type="inferred from homology"/>
<gene>
    <name evidence="14" type="ORF">EV688_102315</name>
</gene>
<dbReference type="InterPro" id="IPR006153">
    <property type="entry name" value="Cation/H_exchanger_TM"/>
</dbReference>
<feature type="transmembrane region" description="Helical" evidence="12">
    <location>
        <begin position="193"/>
        <end position="216"/>
    </location>
</feature>
<evidence type="ECO:0000313" key="14">
    <source>
        <dbReference type="EMBL" id="TCO77855.1"/>
    </source>
</evidence>
<feature type="domain" description="Cation/H+ exchanger transmembrane" evidence="13">
    <location>
        <begin position="15"/>
        <end position="399"/>
    </location>
</feature>
<dbReference type="GO" id="GO:0005886">
    <property type="term" value="C:plasma membrane"/>
    <property type="evidence" value="ECO:0007669"/>
    <property type="project" value="UniProtKB-SubCell"/>
</dbReference>
<keyword evidence="15" id="KW-1185">Reference proteome</keyword>